<evidence type="ECO:0000313" key="1">
    <source>
        <dbReference type="EMBL" id="QFG00797.1"/>
    </source>
</evidence>
<reference evidence="1 2" key="1">
    <citation type="submission" date="2018-07" db="EMBL/GenBank/DDBJ databases">
        <title>Complete genome sequence of Psychrobacillus sp. PB01, isolated from iceberg, and comparative genome analysis of Psychrobacillus strains.</title>
        <authorList>
            <person name="Lee P.C."/>
        </authorList>
    </citation>
    <scope>NUCLEOTIDE SEQUENCE [LARGE SCALE GENOMIC DNA]</scope>
    <source>
        <strain evidence="1 2">PB01</strain>
    </source>
</reference>
<dbReference type="InterPro" id="IPR018742">
    <property type="entry name" value="DUF2290"/>
</dbReference>
<dbReference type="KEGG" id="psyo:PB01_19455"/>
<dbReference type="AlphaFoldDB" id="A0A5J6SS29"/>
<evidence type="ECO:0000313" key="2">
    <source>
        <dbReference type="Proteomes" id="UP000325517"/>
    </source>
</evidence>
<protein>
    <submittedName>
        <fullName evidence="1">DUF2290 domain-containing protein</fullName>
    </submittedName>
</protein>
<sequence length="249" mass="29494">MSVYDIIQTDIEKTIANLMNQNLIINPTFTTKNCKFDKISSKMIESKMDKTKTYVTNFLRFYNNGEYLFLLNDHSMVQINYIFKQDPGSRKQYVTKANLNYYPNPGLYDSELLDALTSDIDLNEQVELWYELVQDVEKDFTYRSNYIRLDFSDADKDFTELTHPRCHIHIGLNDNFRIAINKLPLLSDFMDLVLFSSYIDDWKKIRSDDLADLTRFKSLMLSKESNYPMLTKFNSVVTELEEMHYLFKI</sequence>
<keyword evidence="2" id="KW-1185">Reference proteome</keyword>
<dbReference type="Pfam" id="PF10053">
    <property type="entry name" value="DUF2290"/>
    <property type="match status" value="1"/>
</dbReference>
<dbReference type="RefSeq" id="WP_151701672.1">
    <property type="nucleotide sequence ID" value="NZ_CP031223.1"/>
</dbReference>
<gene>
    <name evidence="1" type="ORF">PB01_19455</name>
</gene>
<organism evidence="1 2">
    <name type="scientific">Psychrobacillus glaciei</name>
    <dbReference type="NCBI Taxonomy" id="2283160"/>
    <lineage>
        <taxon>Bacteria</taxon>
        <taxon>Bacillati</taxon>
        <taxon>Bacillota</taxon>
        <taxon>Bacilli</taxon>
        <taxon>Bacillales</taxon>
        <taxon>Bacillaceae</taxon>
        <taxon>Psychrobacillus</taxon>
    </lineage>
</organism>
<accession>A0A5J6SS29</accession>
<dbReference type="Proteomes" id="UP000325517">
    <property type="component" value="Chromosome"/>
</dbReference>
<proteinExistence type="predicted"/>
<dbReference type="EMBL" id="CP031223">
    <property type="protein sequence ID" value="QFG00797.1"/>
    <property type="molecule type" value="Genomic_DNA"/>
</dbReference>
<dbReference type="OrthoDB" id="5190544at2"/>
<name>A0A5J6SS29_9BACI</name>